<dbReference type="OrthoDB" id="9757969at2"/>
<keyword evidence="1" id="KW-0812">Transmembrane</keyword>
<gene>
    <name evidence="2" type="ORF">DWB85_11400</name>
</gene>
<dbReference type="RefSeq" id="WP_117954661.1">
    <property type="nucleotide sequence ID" value="NZ_QRAN01000011.1"/>
</dbReference>
<dbReference type="InterPro" id="IPR052894">
    <property type="entry name" value="AsmA-related"/>
</dbReference>
<protein>
    <submittedName>
        <fullName evidence="2">DUF748 domain-containing protein</fullName>
    </submittedName>
</protein>
<dbReference type="InterPro" id="IPR008023">
    <property type="entry name" value="DUF748"/>
</dbReference>
<organism evidence="2 3">
    <name type="scientific">Seongchinamella sediminis</name>
    <dbReference type="NCBI Taxonomy" id="2283635"/>
    <lineage>
        <taxon>Bacteria</taxon>
        <taxon>Pseudomonadati</taxon>
        <taxon>Pseudomonadota</taxon>
        <taxon>Gammaproteobacteria</taxon>
        <taxon>Cellvibrionales</taxon>
        <taxon>Halieaceae</taxon>
        <taxon>Seongchinamella</taxon>
    </lineage>
</organism>
<proteinExistence type="predicted"/>
<dbReference type="EMBL" id="QRAN01000011">
    <property type="protein sequence ID" value="RLQ21618.1"/>
    <property type="molecule type" value="Genomic_DNA"/>
</dbReference>
<feature type="transmembrane region" description="Helical" evidence="1">
    <location>
        <begin position="12"/>
        <end position="42"/>
    </location>
</feature>
<keyword evidence="1" id="KW-0472">Membrane</keyword>
<evidence type="ECO:0000313" key="2">
    <source>
        <dbReference type="EMBL" id="RLQ21618.1"/>
    </source>
</evidence>
<dbReference type="InterPro" id="IPR036737">
    <property type="entry name" value="OmpA-like_sf"/>
</dbReference>
<evidence type="ECO:0000313" key="3">
    <source>
        <dbReference type="Proteomes" id="UP000265509"/>
    </source>
</evidence>
<dbReference type="GO" id="GO:0090313">
    <property type="term" value="P:regulation of protein targeting to membrane"/>
    <property type="evidence" value="ECO:0007669"/>
    <property type="project" value="TreeGrafter"/>
</dbReference>
<dbReference type="GO" id="GO:0005886">
    <property type="term" value="C:plasma membrane"/>
    <property type="evidence" value="ECO:0007669"/>
    <property type="project" value="TreeGrafter"/>
</dbReference>
<dbReference type="PANTHER" id="PTHR30441:SF8">
    <property type="entry name" value="DUF748 DOMAIN-CONTAINING PROTEIN"/>
    <property type="match status" value="1"/>
</dbReference>
<keyword evidence="1" id="KW-1133">Transmembrane helix</keyword>
<reference evidence="2 3" key="1">
    <citation type="submission" date="2018-07" db="EMBL/GenBank/DDBJ databases">
        <title>Halioglobus sp. genome submission.</title>
        <authorList>
            <person name="Ye M.-Q."/>
            <person name="Du Z.-J."/>
        </authorList>
    </citation>
    <scope>NUCLEOTIDE SEQUENCE [LARGE SCALE GENOMIC DNA]</scope>
    <source>
        <strain evidence="2 3">U0301</strain>
    </source>
</reference>
<dbReference type="Gene3D" id="3.30.1330.60">
    <property type="entry name" value="OmpA-like domain"/>
    <property type="match status" value="1"/>
</dbReference>
<dbReference type="Pfam" id="PF05359">
    <property type="entry name" value="DUF748"/>
    <property type="match status" value="2"/>
</dbReference>
<keyword evidence="3" id="KW-1185">Reference proteome</keyword>
<dbReference type="Proteomes" id="UP000265509">
    <property type="component" value="Unassembled WGS sequence"/>
</dbReference>
<dbReference type="PANTHER" id="PTHR30441">
    <property type="entry name" value="DUF748 DOMAIN-CONTAINING PROTEIN"/>
    <property type="match status" value="1"/>
</dbReference>
<name>A0A3L7DVM6_9GAMM</name>
<sequence length="942" mass="102308">MNRSLPVLKIAVRTIVAIYIAYVAIVTLVVIPAANFIAPWYIDREYGRKLRTDIILFNPFSFSAEVRGAQLQEVDGDHFVSFDKAVANLSLSSLWHPGLVMDEISLAGLNAHVRHLHDSVFNFSDLIPPAEPEAAETAGEVPAITIRRLAFGAELITLTDEAREKPFSTYYDGIDIVVTELSTVLEDGKPYQISAIAEGGGELYWEGQVSLPEASSSGTLSLSRLDLHTLWRFAEPWLNFELHDGTASLGGSYTLSWAEGLSYQVLEGQLEINNLDLDPLDPGTLPDTGADLGRLHISGIEVDGDRQHVEVAEIRVESPAISGWMEGERISLAELFVVDLPDTGEEQPQAPAEPDSGWTAHVASIRLDAGRVSWRSPFTEPATLVAAPIAASIESLNWPLAGDSPMALALTLNADTRFELKGALDLAAGAGDIEYSLSELSVPLFNPNLPAALKASITSGTVDVDGMVTLDEFLPVEVRSNGQVSDFSGTIEGSEQALTRWESVRWENVLVNLEQRSARLEKLLIHDYEGRLHIAEDGSINASKVWQEEVGQRAEEMAEDMHLNDPWQLEIPEIFISDSAIDFMDESLPIHFRTVIGDVNGEILDLGTGEDSLTRVDIQGTVDGYAPVVLAGSAAPFRAPPFLDLGLTFTGVDLVLLTPYSGTYAGYTIEQGLLNLDLKYSLEEGYLRGKNDVIIDQLRLGDQVESDKALDLPLKLALALLTDLNGIIDLKVPVEGDVNDPEFGLGTVIAGAFVNLLTKAVTAPFNLLASLVGSAEDLQRVAFPVGSSALNPTATTKLDQLGQALSQRPNLNLVISGRVNPQLDRERLQRGVLEAQLLEQGVPAEDISRRDSAYIEAVKARYRELGQSGENIPFSEQLAAVRATMPVSDEQLLQLARDRGVAVKDYLVNQAGITADRAVINQQGRLEADNNSYSGVELELDT</sequence>
<dbReference type="AlphaFoldDB" id="A0A3L7DVM6"/>
<comment type="caution">
    <text evidence="2">The sequence shown here is derived from an EMBL/GenBank/DDBJ whole genome shotgun (WGS) entry which is preliminary data.</text>
</comment>
<accession>A0A3L7DVM6</accession>
<evidence type="ECO:0000256" key="1">
    <source>
        <dbReference type="SAM" id="Phobius"/>
    </source>
</evidence>